<evidence type="ECO:0000256" key="4">
    <source>
        <dbReference type="ARBA" id="ARBA00023136"/>
    </source>
</evidence>
<dbReference type="InterPro" id="IPR014743">
    <property type="entry name" value="Cl-channel_core"/>
</dbReference>
<reference evidence="6 7" key="1">
    <citation type="submission" date="2024-11" db="EMBL/GenBank/DDBJ databases">
        <authorList>
            <person name="Heng Y.C."/>
            <person name="Lim A.C.H."/>
            <person name="Lee J.K.Y."/>
            <person name="Kittelmann S."/>
        </authorList>
    </citation>
    <scope>NUCLEOTIDE SEQUENCE [LARGE SCALE GENOMIC DNA]</scope>
    <source>
        <strain evidence="6 7">WILCCON 0114</strain>
    </source>
</reference>
<evidence type="ECO:0000313" key="6">
    <source>
        <dbReference type="EMBL" id="MFL0249554.1"/>
    </source>
</evidence>
<evidence type="ECO:0000256" key="3">
    <source>
        <dbReference type="ARBA" id="ARBA00022989"/>
    </source>
</evidence>
<protein>
    <submittedName>
        <fullName evidence="6">Chloride channel protein</fullName>
    </submittedName>
</protein>
<gene>
    <name evidence="6" type="ORF">ACJDT4_03895</name>
</gene>
<dbReference type="RefSeq" id="WP_406786218.1">
    <property type="nucleotide sequence ID" value="NZ_JBJIAA010000002.1"/>
</dbReference>
<keyword evidence="7" id="KW-1185">Reference proteome</keyword>
<keyword evidence="4 5" id="KW-0472">Membrane</keyword>
<dbReference type="SUPFAM" id="SSF81340">
    <property type="entry name" value="Clc chloride channel"/>
    <property type="match status" value="1"/>
</dbReference>
<dbReference type="Proteomes" id="UP001623592">
    <property type="component" value="Unassembled WGS sequence"/>
</dbReference>
<accession>A0ABW8TF46</accession>
<dbReference type="InterPro" id="IPR050368">
    <property type="entry name" value="ClC-type_chloride_channel"/>
</dbReference>
<dbReference type="InterPro" id="IPR001807">
    <property type="entry name" value="ClC"/>
</dbReference>
<organism evidence="6 7">
    <name type="scientific">Clostridium neuense</name>
    <dbReference type="NCBI Taxonomy" id="1728934"/>
    <lineage>
        <taxon>Bacteria</taxon>
        <taxon>Bacillati</taxon>
        <taxon>Bacillota</taxon>
        <taxon>Clostridia</taxon>
        <taxon>Eubacteriales</taxon>
        <taxon>Clostridiaceae</taxon>
        <taxon>Clostridium</taxon>
    </lineage>
</organism>
<feature type="transmembrane region" description="Helical" evidence="5">
    <location>
        <begin position="21"/>
        <end position="43"/>
    </location>
</feature>
<feature type="transmembrane region" description="Helical" evidence="5">
    <location>
        <begin position="224"/>
        <end position="245"/>
    </location>
</feature>
<proteinExistence type="predicted"/>
<evidence type="ECO:0000256" key="2">
    <source>
        <dbReference type="ARBA" id="ARBA00022692"/>
    </source>
</evidence>
<feature type="transmembrane region" description="Helical" evidence="5">
    <location>
        <begin position="346"/>
        <end position="376"/>
    </location>
</feature>
<dbReference type="PANTHER" id="PTHR43427:SF12">
    <property type="entry name" value="CHLORIDE TRANSPORTER"/>
    <property type="match status" value="1"/>
</dbReference>
<dbReference type="Gene3D" id="1.10.3080.10">
    <property type="entry name" value="Clc chloride channel"/>
    <property type="match status" value="1"/>
</dbReference>
<sequence length="449" mass="48605">MKSLKRLTIYESIFIASTLKWTLLSIIIGLIVGSFTTIFIKLINIGVKFTTQFQYYYLLLPIALFLSSFIIIKLAPDAKGHGTEKAIESVNRNEGNMKITVVPVKLFTTFITIIFGGSVGLEGPATQIGGAISSFLGNLFKMDIMDKRRLVVCGISSGFVSVFNAPVGAAIFACEVLYIGKLSYVSLLPSLISSFVSYYVGLYMGNKPLVFKINYVPQNQISSFLTICIFGVSIGILAILFIKLVNSIERIFRKIKIYAPLKGIIGGIIIILLVYITNSFTSLGIGDETINKIVLGSKIGDFSFITKALTTSLTLGCGGSGGILTPMLFIGSSFGNAWAQILGLNIAFYSAIGMAAFLAACSNVPIASIVIAMELFGNNVGIYAAIAIGISYIIVGHESIYPTQFVMSSKTPSLKVKTNVEVKEVNEADLLTKKHIISSILKNKKIFFH</sequence>
<keyword evidence="2 5" id="KW-0812">Transmembrane</keyword>
<evidence type="ECO:0000256" key="5">
    <source>
        <dbReference type="SAM" id="Phobius"/>
    </source>
</evidence>
<dbReference type="PANTHER" id="PTHR43427">
    <property type="entry name" value="CHLORIDE CHANNEL PROTEIN CLC-E"/>
    <property type="match status" value="1"/>
</dbReference>
<comment type="subcellular location">
    <subcellularLocation>
        <location evidence="1">Membrane</location>
        <topology evidence="1">Multi-pass membrane protein</topology>
    </subcellularLocation>
</comment>
<feature type="transmembrane region" description="Helical" evidence="5">
    <location>
        <begin position="149"/>
        <end position="172"/>
    </location>
</feature>
<feature type="transmembrane region" description="Helical" evidence="5">
    <location>
        <begin position="257"/>
        <end position="276"/>
    </location>
</feature>
<feature type="transmembrane region" description="Helical" evidence="5">
    <location>
        <begin position="382"/>
        <end position="401"/>
    </location>
</feature>
<dbReference type="Pfam" id="PF00654">
    <property type="entry name" value="Voltage_CLC"/>
    <property type="match status" value="1"/>
</dbReference>
<feature type="transmembrane region" description="Helical" evidence="5">
    <location>
        <begin position="184"/>
        <end position="204"/>
    </location>
</feature>
<evidence type="ECO:0000313" key="7">
    <source>
        <dbReference type="Proteomes" id="UP001623592"/>
    </source>
</evidence>
<feature type="transmembrane region" description="Helical" evidence="5">
    <location>
        <begin position="313"/>
        <end position="334"/>
    </location>
</feature>
<name>A0ABW8TF46_9CLOT</name>
<dbReference type="PRINTS" id="PR00762">
    <property type="entry name" value="CLCHANNEL"/>
</dbReference>
<dbReference type="EMBL" id="JBJIAA010000002">
    <property type="protein sequence ID" value="MFL0249554.1"/>
    <property type="molecule type" value="Genomic_DNA"/>
</dbReference>
<feature type="transmembrane region" description="Helical" evidence="5">
    <location>
        <begin position="96"/>
        <end position="115"/>
    </location>
</feature>
<evidence type="ECO:0000256" key="1">
    <source>
        <dbReference type="ARBA" id="ARBA00004141"/>
    </source>
</evidence>
<comment type="caution">
    <text evidence="6">The sequence shown here is derived from an EMBL/GenBank/DDBJ whole genome shotgun (WGS) entry which is preliminary data.</text>
</comment>
<keyword evidence="3 5" id="KW-1133">Transmembrane helix</keyword>
<feature type="transmembrane region" description="Helical" evidence="5">
    <location>
        <begin position="55"/>
        <end position="75"/>
    </location>
</feature>